<keyword evidence="4" id="KW-0769">Symport</keyword>
<feature type="transmembrane region" description="Helical" evidence="7">
    <location>
        <begin position="190"/>
        <end position="209"/>
    </location>
</feature>
<evidence type="ECO:0000256" key="6">
    <source>
        <dbReference type="ARBA" id="ARBA00023136"/>
    </source>
</evidence>
<organism evidence="9 10">
    <name type="scientific">Scylla paramamosain</name>
    <name type="common">Mud crab</name>
    <dbReference type="NCBI Taxonomy" id="85552"/>
    <lineage>
        <taxon>Eukaryota</taxon>
        <taxon>Metazoa</taxon>
        <taxon>Ecdysozoa</taxon>
        <taxon>Arthropoda</taxon>
        <taxon>Crustacea</taxon>
        <taxon>Multicrustacea</taxon>
        <taxon>Malacostraca</taxon>
        <taxon>Eumalacostraca</taxon>
        <taxon>Eucarida</taxon>
        <taxon>Decapoda</taxon>
        <taxon>Pleocyemata</taxon>
        <taxon>Brachyura</taxon>
        <taxon>Eubrachyura</taxon>
        <taxon>Portunoidea</taxon>
        <taxon>Portunidae</taxon>
        <taxon>Portuninae</taxon>
        <taxon>Scylla</taxon>
    </lineage>
</organism>
<evidence type="ECO:0000256" key="4">
    <source>
        <dbReference type="ARBA" id="ARBA00022847"/>
    </source>
</evidence>
<dbReference type="SUPFAM" id="SSF103473">
    <property type="entry name" value="MFS general substrate transporter"/>
    <property type="match status" value="1"/>
</dbReference>
<dbReference type="Proteomes" id="UP001487740">
    <property type="component" value="Unassembled WGS sequence"/>
</dbReference>
<name>A0AAW0UE48_SCYPA</name>
<feature type="domain" description="Major facilitator superfamily (MFS) profile" evidence="8">
    <location>
        <begin position="1"/>
        <end position="380"/>
    </location>
</feature>
<feature type="transmembrane region" description="Helical" evidence="7">
    <location>
        <begin position="98"/>
        <end position="117"/>
    </location>
</feature>
<dbReference type="Pfam" id="PF07690">
    <property type="entry name" value="MFS_1"/>
    <property type="match status" value="1"/>
</dbReference>
<dbReference type="InterPro" id="IPR036259">
    <property type="entry name" value="MFS_trans_sf"/>
</dbReference>
<evidence type="ECO:0000259" key="8">
    <source>
        <dbReference type="PROSITE" id="PS50850"/>
    </source>
</evidence>
<keyword evidence="5 7" id="KW-1133">Transmembrane helix</keyword>
<dbReference type="PANTHER" id="PTHR11662">
    <property type="entry name" value="SOLUTE CARRIER FAMILY 17"/>
    <property type="match status" value="1"/>
</dbReference>
<dbReference type="InterPro" id="IPR020846">
    <property type="entry name" value="MFS_dom"/>
</dbReference>
<dbReference type="Gene3D" id="1.20.1250.20">
    <property type="entry name" value="MFS general substrate transporter like domains"/>
    <property type="match status" value="1"/>
</dbReference>
<sequence>MVAIMAFLGMVCNYMLRVNINLTIVAMVKGDPNASQNNNSAKEICNYTDSGGHGEEQEGEFQWDAFTQSLITSSFFMGYLWTQVPGGRIAELFGARRVFGGALTAASFLTLLIPFTARPNAAPLIANRILLGISEGATFPSTHALLSTWSPPKERSTLSTIIYAGSQAGTVVAYPLSSALITSLGWESVFYVQSCITLVWCFAWFMLVADSPYVDTKITAAEKKYIITAIGDTKDRKPPPVPLRAALTSLPFWAILFSNMGNNWGFFTLLTEMPLYMSTMLLQDIKSNALLNALPYLGMWIFSLVISKVGDTLIQKNIASTGVVRKTANTISQLGPAACLIGITFLHCDRTSTIALFTLATTLQGGIYTGFPDQPHRYCA</sequence>
<evidence type="ECO:0000313" key="9">
    <source>
        <dbReference type="EMBL" id="KAK8396542.1"/>
    </source>
</evidence>
<evidence type="ECO:0000256" key="2">
    <source>
        <dbReference type="ARBA" id="ARBA00022448"/>
    </source>
</evidence>
<dbReference type="GO" id="GO:0016020">
    <property type="term" value="C:membrane"/>
    <property type="evidence" value="ECO:0007669"/>
    <property type="project" value="UniProtKB-SubCell"/>
</dbReference>
<evidence type="ECO:0000256" key="3">
    <source>
        <dbReference type="ARBA" id="ARBA00022692"/>
    </source>
</evidence>
<dbReference type="InterPro" id="IPR050382">
    <property type="entry name" value="MFS_Na/Anion_cotransporter"/>
</dbReference>
<dbReference type="FunFam" id="1.20.1250.20:FF:000003">
    <property type="entry name" value="Solute carrier family 17 member 3"/>
    <property type="match status" value="1"/>
</dbReference>
<comment type="subcellular location">
    <subcellularLocation>
        <location evidence="1">Membrane</location>
        <topology evidence="1">Multi-pass membrane protein</topology>
    </subcellularLocation>
</comment>
<keyword evidence="2" id="KW-0813">Transport</keyword>
<evidence type="ECO:0000256" key="1">
    <source>
        <dbReference type="ARBA" id="ARBA00004141"/>
    </source>
</evidence>
<accession>A0AAW0UE48</accession>
<dbReference type="GO" id="GO:0006820">
    <property type="term" value="P:monoatomic anion transport"/>
    <property type="evidence" value="ECO:0007669"/>
    <property type="project" value="TreeGrafter"/>
</dbReference>
<comment type="caution">
    <text evidence="9">The sequence shown here is derived from an EMBL/GenBank/DDBJ whole genome shotgun (WGS) entry which is preliminary data.</text>
</comment>
<protein>
    <recommendedName>
        <fullName evidence="8">Major facilitator superfamily (MFS) profile domain-containing protein</fullName>
    </recommendedName>
</protein>
<keyword evidence="6 7" id="KW-0472">Membrane</keyword>
<dbReference type="EMBL" id="JARAKH010000016">
    <property type="protein sequence ID" value="KAK8396542.1"/>
    <property type="molecule type" value="Genomic_DNA"/>
</dbReference>
<keyword evidence="10" id="KW-1185">Reference proteome</keyword>
<evidence type="ECO:0000256" key="5">
    <source>
        <dbReference type="ARBA" id="ARBA00022989"/>
    </source>
</evidence>
<dbReference type="AlphaFoldDB" id="A0AAW0UE48"/>
<dbReference type="PROSITE" id="PS50850">
    <property type="entry name" value="MFS"/>
    <property type="match status" value="1"/>
</dbReference>
<evidence type="ECO:0000256" key="7">
    <source>
        <dbReference type="SAM" id="Phobius"/>
    </source>
</evidence>
<reference evidence="9 10" key="1">
    <citation type="submission" date="2023-03" db="EMBL/GenBank/DDBJ databases">
        <title>High-quality genome of Scylla paramamosain provides insights in environmental adaptation.</title>
        <authorList>
            <person name="Zhang L."/>
        </authorList>
    </citation>
    <scope>NUCLEOTIDE SEQUENCE [LARGE SCALE GENOMIC DNA]</scope>
    <source>
        <strain evidence="9">LZ_2023a</strain>
        <tissue evidence="9">Muscle</tissue>
    </source>
</reference>
<feature type="transmembrane region" description="Helical" evidence="7">
    <location>
        <begin position="161"/>
        <end position="184"/>
    </location>
</feature>
<gene>
    <name evidence="9" type="ORF">O3P69_005527</name>
</gene>
<dbReference type="InterPro" id="IPR011701">
    <property type="entry name" value="MFS"/>
</dbReference>
<keyword evidence="3 7" id="KW-0812">Transmembrane</keyword>
<dbReference type="PANTHER" id="PTHR11662:SF399">
    <property type="entry name" value="FI19708P1-RELATED"/>
    <property type="match status" value="1"/>
</dbReference>
<proteinExistence type="predicted"/>
<feature type="transmembrane region" description="Helical" evidence="7">
    <location>
        <begin position="289"/>
        <end position="307"/>
    </location>
</feature>
<feature type="transmembrane region" description="Helical" evidence="7">
    <location>
        <begin position="241"/>
        <end position="258"/>
    </location>
</feature>
<dbReference type="GO" id="GO:0015293">
    <property type="term" value="F:symporter activity"/>
    <property type="evidence" value="ECO:0007669"/>
    <property type="project" value="UniProtKB-KW"/>
</dbReference>
<evidence type="ECO:0000313" key="10">
    <source>
        <dbReference type="Proteomes" id="UP001487740"/>
    </source>
</evidence>
<dbReference type="FunFam" id="1.20.1250.20:FF:000157">
    <property type="entry name" value="Inorganic phosphate cotransporter"/>
    <property type="match status" value="1"/>
</dbReference>